<accession>A0AAX2JGE0</accession>
<dbReference type="KEGG" id="ful:C4N20_05620"/>
<protein>
    <submittedName>
        <fullName evidence="2">Membrane protein of uncharacterized function (DUF340)</fullName>
    </submittedName>
</protein>
<reference evidence="2 3" key="1">
    <citation type="submission" date="2018-06" db="EMBL/GenBank/DDBJ databases">
        <authorList>
            <consortium name="Pathogen Informatics"/>
            <person name="Doyle S."/>
        </authorList>
    </citation>
    <scope>NUCLEOTIDE SEQUENCE [LARGE SCALE GENOMIC DNA]</scope>
    <source>
        <strain evidence="2 3">NCTC12112</strain>
    </source>
</reference>
<dbReference type="PANTHER" id="PTHR35804">
    <property type="entry name" value="LYSINE EXPORTER LYSO"/>
    <property type="match status" value="1"/>
</dbReference>
<name>A0AAX2JGE0_9FUSO</name>
<dbReference type="GeneID" id="78454277"/>
<feature type="transmembrane region" description="Helical" evidence="1">
    <location>
        <begin position="6"/>
        <end position="21"/>
    </location>
</feature>
<evidence type="ECO:0000256" key="1">
    <source>
        <dbReference type="SAM" id="Phobius"/>
    </source>
</evidence>
<keyword evidence="1" id="KW-0472">Membrane</keyword>
<dbReference type="EMBL" id="LS483487">
    <property type="protein sequence ID" value="SQJ15514.1"/>
    <property type="molecule type" value="Genomic_DNA"/>
</dbReference>
<dbReference type="Pfam" id="PF03956">
    <property type="entry name" value="Lys_export"/>
    <property type="match status" value="1"/>
</dbReference>
<evidence type="ECO:0000313" key="2">
    <source>
        <dbReference type="EMBL" id="SQJ15514.1"/>
    </source>
</evidence>
<organism evidence="2 3">
    <name type="scientific">Fusobacterium ulcerans</name>
    <dbReference type="NCBI Taxonomy" id="861"/>
    <lineage>
        <taxon>Bacteria</taxon>
        <taxon>Fusobacteriati</taxon>
        <taxon>Fusobacteriota</taxon>
        <taxon>Fusobacteriia</taxon>
        <taxon>Fusobacteriales</taxon>
        <taxon>Fusobacteriaceae</taxon>
        <taxon>Fusobacterium</taxon>
    </lineage>
</organism>
<dbReference type="AlphaFoldDB" id="A0AAX2JGE0"/>
<feature type="transmembrane region" description="Helical" evidence="1">
    <location>
        <begin position="246"/>
        <end position="267"/>
    </location>
</feature>
<dbReference type="RefSeq" id="WP_005979779.1">
    <property type="nucleotide sequence ID" value="NZ_CABKNW010000004.1"/>
</dbReference>
<dbReference type="GO" id="GO:0005886">
    <property type="term" value="C:plasma membrane"/>
    <property type="evidence" value="ECO:0007669"/>
    <property type="project" value="TreeGrafter"/>
</dbReference>
<feature type="transmembrane region" description="Helical" evidence="1">
    <location>
        <begin position="141"/>
        <end position="163"/>
    </location>
</feature>
<feature type="transmembrane region" description="Helical" evidence="1">
    <location>
        <begin position="175"/>
        <end position="197"/>
    </location>
</feature>
<keyword evidence="1" id="KW-1133">Transmembrane helix</keyword>
<feature type="transmembrane region" description="Helical" evidence="1">
    <location>
        <begin position="217"/>
        <end position="239"/>
    </location>
</feature>
<keyword evidence="1" id="KW-0812">Transmembrane</keyword>
<feature type="transmembrane region" description="Helical" evidence="1">
    <location>
        <begin position="60"/>
        <end position="82"/>
    </location>
</feature>
<dbReference type="Proteomes" id="UP000249008">
    <property type="component" value="Chromosome 1"/>
</dbReference>
<dbReference type="GO" id="GO:0015661">
    <property type="term" value="F:L-lysine efflux transmembrane transporter activity"/>
    <property type="evidence" value="ECO:0007669"/>
    <property type="project" value="InterPro"/>
</dbReference>
<feature type="transmembrane region" description="Helical" evidence="1">
    <location>
        <begin position="287"/>
        <end position="309"/>
    </location>
</feature>
<feature type="transmembrane region" description="Helical" evidence="1">
    <location>
        <begin position="28"/>
        <end position="48"/>
    </location>
</feature>
<evidence type="ECO:0000313" key="3">
    <source>
        <dbReference type="Proteomes" id="UP000249008"/>
    </source>
</evidence>
<feature type="transmembrane region" description="Helical" evidence="1">
    <location>
        <begin position="114"/>
        <end position="135"/>
    </location>
</feature>
<gene>
    <name evidence="2" type="ORF">NCTC12112_03011</name>
</gene>
<sequence>MTIMPFICLFFGIIIGIRNLSKEIMKKIDMVINIVIVILMTTIGMNTGINEEIISELGKIGWNCAVISIFGILFSVILTIILEKTILPLEKIKKQLELKNYENRRDEEVEAGKSPLTIIIPISVILGVIIGVFFMDKSYEIILNYSLVISLIILYTGVGIFLGSNLKILEYVKVIGVKIVLISLAILMGSLLGGAVAGKILGVPENISVISAGGMGYYSLTGAFMTSKFGIEAGTYGFIVNIMREFFTVFFLPILIKISKGSAIASGGAGNMDTMLIPITKFVGAELGLVTLITGIILTFSVPVLLPILGKIFIG</sequence>
<dbReference type="PANTHER" id="PTHR35804:SF1">
    <property type="entry name" value="LYSINE EXPORTER LYSO"/>
    <property type="match status" value="1"/>
</dbReference>
<proteinExistence type="predicted"/>
<dbReference type="InterPro" id="IPR005642">
    <property type="entry name" value="LysO"/>
</dbReference>